<organism evidence="1 2">
    <name type="scientific">Geobacillus stearothermophilus</name>
    <name type="common">Bacillus stearothermophilus</name>
    <dbReference type="NCBI Taxonomy" id="1422"/>
    <lineage>
        <taxon>Bacteria</taxon>
        <taxon>Bacillati</taxon>
        <taxon>Bacillota</taxon>
        <taxon>Bacilli</taxon>
        <taxon>Bacillales</taxon>
        <taxon>Anoxybacillaceae</taxon>
        <taxon>Geobacillus</taxon>
    </lineage>
</organism>
<evidence type="ECO:0000313" key="1">
    <source>
        <dbReference type="EMBL" id="KYD23329.1"/>
    </source>
</evidence>
<accession>A0A150MG96</accession>
<comment type="caution">
    <text evidence="1">The sequence shown here is derived from an EMBL/GenBank/DDBJ whole genome shotgun (WGS) entry which is preliminary data.</text>
</comment>
<protein>
    <submittedName>
        <fullName evidence="1">Uncharacterized protein</fullName>
    </submittedName>
</protein>
<dbReference type="Proteomes" id="UP000075424">
    <property type="component" value="Unassembled WGS sequence"/>
</dbReference>
<dbReference type="AlphaFoldDB" id="A0A150MG96"/>
<reference evidence="1 2" key="1">
    <citation type="submission" date="2016-01" db="EMBL/GenBank/DDBJ databases">
        <title>Draft Genome Sequences of Seven Thermophilic Sporeformers Isolated from Foods.</title>
        <authorList>
            <person name="Berendsen E.M."/>
            <person name="Wells-Bennik M.H."/>
            <person name="Krawcyk A.O."/>
            <person name="De Jong A."/>
            <person name="Holsappel S."/>
            <person name="Eijlander R.T."/>
            <person name="Kuipers O.P."/>
        </authorList>
    </citation>
    <scope>NUCLEOTIDE SEQUENCE [LARGE SCALE GENOMIC DNA]</scope>
    <source>
        <strain evidence="1 2">B4109</strain>
    </source>
</reference>
<name>A0A150MG96_GEOSE</name>
<evidence type="ECO:0000313" key="2">
    <source>
        <dbReference type="Proteomes" id="UP000075424"/>
    </source>
</evidence>
<proteinExistence type="predicted"/>
<gene>
    <name evidence="1" type="ORF">B4109_2297</name>
</gene>
<sequence>MERTNHSVRFFPAQLRPFDFEIARQHRPDFGDGDLLPFGDVRGAANDLHRLAFAKVNEAFPQFIRVRVRLALEHMADDDAVHPAVERLNPLDFNAAFRDAISEFRGGDPRQIDVLAQPTVRHEHGKPLLFLLHTQKLPQET</sequence>
<dbReference type="EMBL" id="LQYV01000112">
    <property type="protein sequence ID" value="KYD23329.1"/>
    <property type="molecule type" value="Genomic_DNA"/>
</dbReference>